<reference evidence="1 2" key="1">
    <citation type="submission" date="2024-01" db="EMBL/GenBank/DDBJ databases">
        <title>A draft genome for the cacao thread blight pathogen Marasmiellus scandens.</title>
        <authorList>
            <person name="Baruah I.K."/>
            <person name="Leung J."/>
            <person name="Bukari Y."/>
            <person name="Amoako-Attah I."/>
            <person name="Meinhardt L.W."/>
            <person name="Bailey B.A."/>
            <person name="Cohen S.P."/>
        </authorList>
    </citation>
    <scope>NUCLEOTIDE SEQUENCE [LARGE SCALE GENOMIC DNA]</scope>
    <source>
        <strain evidence="1 2">GH-19</strain>
    </source>
</reference>
<sequence length="65" mass="7487">MTHGRFLRDRSGEYASVFRSLQKALGEYLKVYLTISSRCKENIPTLSYIKDQAKIQQADVEMSDV</sequence>
<proteinExistence type="predicted"/>
<dbReference type="EMBL" id="JBANRG010000082">
    <property type="protein sequence ID" value="KAK7437957.1"/>
    <property type="molecule type" value="Genomic_DNA"/>
</dbReference>
<evidence type="ECO:0000313" key="1">
    <source>
        <dbReference type="EMBL" id="KAK7437957.1"/>
    </source>
</evidence>
<name>A0ABR1ITP8_9AGAR</name>
<evidence type="ECO:0000313" key="2">
    <source>
        <dbReference type="Proteomes" id="UP001498398"/>
    </source>
</evidence>
<comment type="caution">
    <text evidence="1">The sequence shown here is derived from an EMBL/GenBank/DDBJ whole genome shotgun (WGS) entry which is preliminary data.</text>
</comment>
<accession>A0ABR1ITP8</accession>
<dbReference type="Proteomes" id="UP001498398">
    <property type="component" value="Unassembled WGS sequence"/>
</dbReference>
<keyword evidence="2" id="KW-1185">Reference proteome</keyword>
<organism evidence="1 2">
    <name type="scientific">Marasmiellus scandens</name>
    <dbReference type="NCBI Taxonomy" id="2682957"/>
    <lineage>
        <taxon>Eukaryota</taxon>
        <taxon>Fungi</taxon>
        <taxon>Dikarya</taxon>
        <taxon>Basidiomycota</taxon>
        <taxon>Agaricomycotina</taxon>
        <taxon>Agaricomycetes</taxon>
        <taxon>Agaricomycetidae</taxon>
        <taxon>Agaricales</taxon>
        <taxon>Marasmiineae</taxon>
        <taxon>Omphalotaceae</taxon>
        <taxon>Marasmiellus</taxon>
    </lineage>
</organism>
<gene>
    <name evidence="1" type="primary">PWP2_1</name>
    <name evidence="1" type="ORF">VKT23_018392</name>
</gene>
<protein>
    <submittedName>
        <fullName evidence="1">U3 snoRNP protein</fullName>
    </submittedName>
</protein>